<dbReference type="EMBL" id="JADIMG010000104">
    <property type="protein sequence ID" value="MBO8460906.1"/>
    <property type="molecule type" value="Genomic_DNA"/>
</dbReference>
<sequence>MRGLVKIMLVYVAVSVVMPLHAQFSLSGEEIKGAYTIYQEEKRAARTQQSLKSIVNPDNWQSSVAYKGYAFAASPFTQRVSSTRIYHSYAGGNVLTELDGKGQLVNAQLPSNYTAQKLNLMASVAGLQDGEGFPDPNPNPNPDPNPTPISDIPWGVVLVLLGLYVMYKRR</sequence>
<name>A0A9D9N563_9BACT</name>
<accession>A0A9D9N563</accession>
<protein>
    <submittedName>
        <fullName evidence="2">Uncharacterized protein</fullName>
    </submittedName>
</protein>
<dbReference type="AlphaFoldDB" id="A0A9D9N563"/>
<dbReference type="Proteomes" id="UP000823641">
    <property type="component" value="Unassembled WGS sequence"/>
</dbReference>
<organism evidence="2 3">
    <name type="scientific">Candidatus Gallipaludibacter merdavium</name>
    <dbReference type="NCBI Taxonomy" id="2840839"/>
    <lineage>
        <taxon>Bacteria</taxon>
        <taxon>Pseudomonadati</taxon>
        <taxon>Bacteroidota</taxon>
        <taxon>Bacteroidia</taxon>
        <taxon>Bacteroidales</taxon>
        <taxon>Candidatus Gallipaludibacter</taxon>
    </lineage>
</organism>
<evidence type="ECO:0000313" key="2">
    <source>
        <dbReference type="EMBL" id="MBO8460906.1"/>
    </source>
</evidence>
<reference evidence="2" key="1">
    <citation type="submission" date="2020-10" db="EMBL/GenBank/DDBJ databases">
        <authorList>
            <person name="Gilroy R."/>
        </authorList>
    </citation>
    <scope>NUCLEOTIDE SEQUENCE</scope>
    <source>
        <strain evidence="2">G3-3990</strain>
    </source>
</reference>
<proteinExistence type="predicted"/>
<feature type="region of interest" description="Disordered" evidence="1">
    <location>
        <begin position="129"/>
        <end position="148"/>
    </location>
</feature>
<reference evidence="2" key="2">
    <citation type="journal article" date="2021" name="PeerJ">
        <title>Extensive microbial diversity within the chicken gut microbiome revealed by metagenomics and culture.</title>
        <authorList>
            <person name="Gilroy R."/>
            <person name="Ravi A."/>
            <person name="Getino M."/>
            <person name="Pursley I."/>
            <person name="Horton D.L."/>
            <person name="Alikhan N.F."/>
            <person name="Baker D."/>
            <person name="Gharbi K."/>
            <person name="Hall N."/>
            <person name="Watson M."/>
            <person name="Adriaenssens E.M."/>
            <person name="Foster-Nyarko E."/>
            <person name="Jarju S."/>
            <person name="Secka A."/>
            <person name="Antonio M."/>
            <person name="Oren A."/>
            <person name="Chaudhuri R.R."/>
            <person name="La Ragione R."/>
            <person name="Hildebrand F."/>
            <person name="Pallen M.J."/>
        </authorList>
    </citation>
    <scope>NUCLEOTIDE SEQUENCE</scope>
    <source>
        <strain evidence="2">G3-3990</strain>
    </source>
</reference>
<evidence type="ECO:0000313" key="3">
    <source>
        <dbReference type="Proteomes" id="UP000823641"/>
    </source>
</evidence>
<gene>
    <name evidence="2" type="ORF">IAA73_11345</name>
</gene>
<comment type="caution">
    <text evidence="2">The sequence shown here is derived from an EMBL/GenBank/DDBJ whole genome shotgun (WGS) entry which is preliminary data.</text>
</comment>
<evidence type="ECO:0000256" key="1">
    <source>
        <dbReference type="SAM" id="MobiDB-lite"/>
    </source>
</evidence>
<feature type="compositionally biased region" description="Pro residues" evidence="1">
    <location>
        <begin position="135"/>
        <end position="147"/>
    </location>
</feature>